<dbReference type="PROSITE" id="PS50867">
    <property type="entry name" value="PRE_SET"/>
    <property type="match status" value="1"/>
</dbReference>
<feature type="region of interest" description="Disordered" evidence="10">
    <location>
        <begin position="433"/>
        <end position="576"/>
    </location>
</feature>
<comment type="caution">
    <text evidence="14">The sequence shown here is derived from an EMBL/GenBank/DDBJ whole genome shotgun (WGS) entry which is preliminary data.</text>
</comment>
<dbReference type="PANTHER" id="PTHR46024:SF1">
    <property type="entry name" value="HISTONE-LYSINE N-METHYLTRANSFERASE EGGLESS"/>
    <property type="match status" value="1"/>
</dbReference>
<accession>A0A814GJI7</accession>
<evidence type="ECO:0000256" key="4">
    <source>
        <dbReference type="ARBA" id="ARBA00022603"/>
    </source>
</evidence>
<comment type="subcellular location">
    <subcellularLocation>
        <location evidence="2">Chromosome</location>
    </subcellularLocation>
    <subcellularLocation>
        <location evidence="1">Nucleus</location>
    </subcellularLocation>
</comment>
<dbReference type="OrthoDB" id="5792673at2759"/>
<keyword evidence="6" id="KW-0949">S-adenosyl-L-methionine</keyword>
<keyword evidence="7" id="KW-0479">Metal-binding</keyword>
<reference evidence="14" key="1">
    <citation type="submission" date="2021-02" db="EMBL/GenBank/DDBJ databases">
        <authorList>
            <person name="Nowell W R."/>
        </authorList>
    </citation>
    <scope>NUCLEOTIDE SEQUENCE</scope>
</reference>
<dbReference type="GO" id="GO:0005694">
    <property type="term" value="C:chromosome"/>
    <property type="evidence" value="ECO:0007669"/>
    <property type="project" value="UniProtKB-SubCell"/>
</dbReference>
<organism evidence="14 16">
    <name type="scientific">Adineta steineri</name>
    <dbReference type="NCBI Taxonomy" id="433720"/>
    <lineage>
        <taxon>Eukaryota</taxon>
        <taxon>Metazoa</taxon>
        <taxon>Spiralia</taxon>
        <taxon>Gnathifera</taxon>
        <taxon>Rotifera</taxon>
        <taxon>Eurotatoria</taxon>
        <taxon>Bdelloidea</taxon>
        <taxon>Adinetida</taxon>
        <taxon>Adinetidae</taxon>
        <taxon>Adineta</taxon>
    </lineage>
</organism>
<dbReference type="Proteomes" id="UP000663891">
    <property type="component" value="Unassembled WGS sequence"/>
</dbReference>
<dbReference type="SMART" id="SM00391">
    <property type="entry name" value="MBD"/>
    <property type="match status" value="1"/>
</dbReference>
<dbReference type="InterPro" id="IPR016177">
    <property type="entry name" value="DNA-bd_dom_sf"/>
</dbReference>
<dbReference type="EMBL" id="CAJNON010000122">
    <property type="protein sequence ID" value="CAF0997141.1"/>
    <property type="molecule type" value="Genomic_DNA"/>
</dbReference>
<dbReference type="GO" id="GO:0008270">
    <property type="term" value="F:zinc ion binding"/>
    <property type="evidence" value="ECO:0007669"/>
    <property type="project" value="InterPro"/>
</dbReference>
<dbReference type="Pfam" id="PF00856">
    <property type="entry name" value="SET"/>
    <property type="match status" value="1"/>
</dbReference>
<dbReference type="GO" id="GO:0010629">
    <property type="term" value="P:negative regulation of gene expression"/>
    <property type="evidence" value="ECO:0007669"/>
    <property type="project" value="TreeGrafter"/>
</dbReference>
<dbReference type="SUPFAM" id="SSF82199">
    <property type="entry name" value="SET domain"/>
    <property type="match status" value="1"/>
</dbReference>
<feature type="compositionally biased region" description="Basic and acidic residues" evidence="10">
    <location>
        <begin position="488"/>
        <end position="506"/>
    </location>
</feature>
<evidence type="ECO:0000313" key="14">
    <source>
        <dbReference type="EMBL" id="CAF0997141.1"/>
    </source>
</evidence>
<name>A0A814GJI7_9BILA</name>
<dbReference type="Gene3D" id="3.30.890.10">
    <property type="entry name" value="Methyl-cpg-binding Protein 2, Chain A"/>
    <property type="match status" value="1"/>
</dbReference>
<dbReference type="InterPro" id="IPR007728">
    <property type="entry name" value="Pre-SET_dom"/>
</dbReference>
<dbReference type="GO" id="GO:0032259">
    <property type="term" value="P:methylation"/>
    <property type="evidence" value="ECO:0007669"/>
    <property type="project" value="UniProtKB-KW"/>
</dbReference>
<evidence type="ECO:0000256" key="5">
    <source>
        <dbReference type="ARBA" id="ARBA00022679"/>
    </source>
</evidence>
<keyword evidence="9" id="KW-0539">Nucleus</keyword>
<proteinExistence type="predicted"/>
<dbReference type="GO" id="GO:0046974">
    <property type="term" value="F:histone H3K9 methyltransferase activity"/>
    <property type="evidence" value="ECO:0007669"/>
    <property type="project" value="TreeGrafter"/>
</dbReference>
<dbReference type="InterPro" id="IPR051516">
    <property type="entry name" value="SETDB_methyltransferase"/>
</dbReference>
<keyword evidence="5" id="KW-0808">Transferase</keyword>
<dbReference type="AlphaFoldDB" id="A0A814GJI7"/>
<dbReference type="GO" id="GO:0005634">
    <property type="term" value="C:nucleus"/>
    <property type="evidence" value="ECO:0007669"/>
    <property type="project" value="UniProtKB-SubCell"/>
</dbReference>
<evidence type="ECO:0000256" key="3">
    <source>
        <dbReference type="ARBA" id="ARBA00022454"/>
    </source>
</evidence>
<feature type="domain" description="Pre-SET" evidence="12">
    <location>
        <begin position="765"/>
        <end position="851"/>
    </location>
</feature>
<protein>
    <submittedName>
        <fullName evidence="14">Uncharacterized protein</fullName>
    </submittedName>
</protein>
<evidence type="ECO:0000256" key="8">
    <source>
        <dbReference type="ARBA" id="ARBA00022833"/>
    </source>
</evidence>
<dbReference type="Pfam" id="PF01429">
    <property type="entry name" value="MBD"/>
    <property type="match status" value="1"/>
</dbReference>
<evidence type="ECO:0000256" key="9">
    <source>
        <dbReference type="ARBA" id="ARBA00023242"/>
    </source>
</evidence>
<dbReference type="Gene3D" id="2.170.270.10">
    <property type="entry name" value="SET domain"/>
    <property type="match status" value="1"/>
</dbReference>
<keyword evidence="8" id="KW-0862">Zinc</keyword>
<dbReference type="EMBL" id="CAJOAY010002335">
    <property type="protein sequence ID" value="CAF3943763.1"/>
    <property type="molecule type" value="Genomic_DNA"/>
</dbReference>
<feature type="region of interest" description="Disordered" evidence="10">
    <location>
        <begin position="928"/>
        <end position="956"/>
    </location>
</feature>
<dbReference type="PROSITE" id="PS50868">
    <property type="entry name" value="POST_SET"/>
    <property type="match status" value="1"/>
</dbReference>
<feature type="compositionally biased region" description="Low complexity" evidence="10">
    <location>
        <begin position="940"/>
        <end position="950"/>
    </location>
</feature>
<dbReference type="SUPFAM" id="SSF54171">
    <property type="entry name" value="DNA-binding domain"/>
    <property type="match status" value="1"/>
</dbReference>
<feature type="compositionally biased region" description="Low complexity" evidence="10">
    <location>
        <begin position="553"/>
        <end position="569"/>
    </location>
</feature>
<evidence type="ECO:0000259" key="13">
    <source>
        <dbReference type="PROSITE" id="PS50868"/>
    </source>
</evidence>
<dbReference type="InterPro" id="IPR001214">
    <property type="entry name" value="SET_dom"/>
</dbReference>
<evidence type="ECO:0000256" key="6">
    <source>
        <dbReference type="ARBA" id="ARBA00022691"/>
    </source>
</evidence>
<evidence type="ECO:0000259" key="11">
    <source>
        <dbReference type="PROSITE" id="PS50280"/>
    </source>
</evidence>
<keyword evidence="4" id="KW-0489">Methyltransferase</keyword>
<dbReference type="GO" id="GO:0070828">
    <property type="term" value="P:heterochromatin organization"/>
    <property type="evidence" value="ECO:0007669"/>
    <property type="project" value="TreeGrafter"/>
</dbReference>
<evidence type="ECO:0000256" key="10">
    <source>
        <dbReference type="SAM" id="MobiDB-lite"/>
    </source>
</evidence>
<keyword evidence="3" id="KW-0158">Chromosome</keyword>
<dbReference type="PROSITE" id="PS50280">
    <property type="entry name" value="SET"/>
    <property type="match status" value="1"/>
</dbReference>
<feature type="compositionally biased region" description="Polar residues" evidence="10">
    <location>
        <begin position="527"/>
        <end position="552"/>
    </location>
</feature>
<evidence type="ECO:0000256" key="7">
    <source>
        <dbReference type="ARBA" id="ARBA00022723"/>
    </source>
</evidence>
<dbReference type="InterPro" id="IPR003616">
    <property type="entry name" value="Post-SET_dom"/>
</dbReference>
<gene>
    <name evidence="15" type="ORF">OKA104_LOCUS26537</name>
    <name evidence="14" type="ORF">VCS650_LOCUS14523</name>
</gene>
<evidence type="ECO:0000313" key="15">
    <source>
        <dbReference type="EMBL" id="CAF3943763.1"/>
    </source>
</evidence>
<feature type="compositionally biased region" description="Polar residues" evidence="10">
    <location>
        <begin position="509"/>
        <end position="520"/>
    </location>
</feature>
<dbReference type="Gene3D" id="2.30.30.140">
    <property type="match status" value="1"/>
</dbReference>
<sequence length="1083" mass="124393">MPNERHRINLLRMDVDSVLKPFNDEQKYLQKLRRSTTIEPILLHLFNLLEIEDYRLLFSSINLQTVDLKWLQNFSKLCLKRYFELDDIFFSQTFQINSQNKHDTKSSIENYTNFLIENIKKRFAMKYFCAIVFEIEQLNRFKFDEISKQLNENNRIINELFLLCNTHDNNDDKDDSIIHLSSTPAQLINRPIYINYKPIHMVYLRENLCIKNDLDQRLPLKGITNTFVADLINTKQINILDEITGKTYDIPTKWLYFSKPCETNVILPLKLRVLIIDSQTGRRRYGLIGEEPGKNNDYRCLVLFTDDQTNISANYHPSSHIHICLDQTFSTHLHESKNDFLEKYFALYPERMMLRVKEGSIVKVRNVSANLQNNNSFVPALVVQIDGSMMQIELSHSKQRKWLYRGSPLLDQMHNYYSTQTKAAVNGFSRRTARQHLSARRTNAPEIICLNDQTSPTPPTTSTTPSPPIATNKIKSVRTADQAIDGTDETRSIKRPRISNEQDMRKPSPVQSSLSIQTGLRTLRPRQPNSNTPHTVPSSSSNDNTTPINLHRQSSSSSTSSNQCTTSVQLRPTHSNSNPRISINPLFLELAEKFLLRYSYEFHPHNCSHKCVVYAEKHFQQLPRTMNPFLKPFACHWTMLDNVRVKKAGDIRLKATRSAVIYCTPCGRKLISQAQIDNYLHETKSKLTIELFVFDCKANMKQHYCPDGKILDTDISNGQENVPISVVNEVDKEPNKIEEPSTFKYRVERTPVAGVNMVVNESTMTCCTCTDGCRNRIKCACWLRTLKYAELIGDERVKTMKAKHKSQTEILNQLGYRYRRLHKNVPGGIYECNDRCSCNKQTCSNRVVQNGIIAQLQLFKTNARGWGVRTLHDLPIGTFISVYSGEIFTSEQADERGKLLGDEYQADLDFFENINHDSEEEQTGISIELDDDDEDGGGNSSPSSTESTNTRLRNANLQSRARELLNKKDTKKSSKSIADDNDNNSALNRTVLPDYDSVVYTLDAKLIGNIGRYFNHSCSPNIAVQNVFVDTHDIHFPWIGFFATKLIRSGTELCWDYNYTVGEIAGRRMDCHCGSAECRRRVL</sequence>
<feature type="domain" description="SET" evidence="11">
    <location>
        <begin position="854"/>
        <end position="1058"/>
    </location>
</feature>
<dbReference type="GO" id="GO:0003677">
    <property type="term" value="F:DNA binding"/>
    <property type="evidence" value="ECO:0007669"/>
    <property type="project" value="InterPro"/>
</dbReference>
<dbReference type="SMART" id="SM00317">
    <property type="entry name" value="SET"/>
    <property type="match status" value="1"/>
</dbReference>
<feature type="domain" description="Post-SET" evidence="13">
    <location>
        <begin position="1067"/>
        <end position="1083"/>
    </location>
</feature>
<evidence type="ECO:0000256" key="2">
    <source>
        <dbReference type="ARBA" id="ARBA00004286"/>
    </source>
</evidence>
<dbReference type="InterPro" id="IPR046341">
    <property type="entry name" value="SET_dom_sf"/>
</dbReference>
<evidence type="ECO:0000259" key="12">
    <source>
        <dbReference type="PROSITE" id="PS50867"/>
    </source>
</evidence>
<dbReference type="Proteomes" id="UP000663881">
    <property type="component" value="Unassembled WGS sequence"/>
</dbReference>
<dbReference type="SMART" id="SM00468">
    <property type="entry name" value="PreSET"/>
    <property type="match status" value="1"/>
</dbReference>
<evidence type="ECO:0000313" key="16">
    <source>
        <dbReference type="Proteomes" id="UP000663891"/>
    </source>
</evidence>
<evidence type="ECO:0000256" key="1">
    <source>
        <dbReference type="ARBA" id="ARBA00004123"/>
    </source>
</evidence>
<dbReference type="InterPro" id="IPR001739">
    <property type="entry name" value="Methyl_CpG_DNA-bd"/>
</dbReference>
<dbReference type="PANTHER" id="PTHR46024">
    <property type="entry name" value="HISTONE-LYSINE N-METHYLTRANSFERASE EGGLESS"/>
    <property type="match status" value="1"/>
</dbReference>
<dbReference type="Pfam" id="PF05033">
    <property type="entry name" value="Pre-SET"/>
    <property type="match status" value="1"/>
</dbReference>